<reference evidence="1" key="1">
    <citation type="journal article" date="2020" name="Nature">
        <title>Giant virus diversity and host interactions through global metagenomics.</title>
        <authorList>
            <person name="Schulz F."/>
            <person name="Roux S."/>
            <person name="Paez-Espino D."/>
            <person name="Jungbluth S."/>
            <person name="Walsh D.A."/>
            <person name="Denef V.J."/>
            <person name="McMahon K.D."/>
            <person name="Konstantinidis K.T."/>
            <person name="Eloe-Fadrosh E.A."/>
            <person name="Kyrpides N.C."/>
            <person name="Woyke T."/>
        </authorList>
    </citation>
    <scope>NUCLEOTIDE SEQUENCE</scope>
    <source>
        <strain evidence="1">GVMAG-M-3300023184-177</strain>
    </source>
</reference>
<organism evidence="1">
    <name type="scientific">viral metagenome</name>
    <dbReference type="NCBI Taxonomy" id="1070528"/>
    <lineage>
        <taxon>unclassified sequences</taxon>
        <taxon>metagenomes</taxon>
        <taxon>organismal metagenomes</taxon>
    </lineage>
</organism>
<dbReference type="AlphaFoldDB" id="A0A6C0HV34"/>
<proteinExistence type="predicted"/>
<accession>A0A6C0HV34</accession>
<protein>
    <submittedName>
        <fullName evidence="1">Uncharacterized protein</fullName>
    </submittedName>
</protein>
<sequence length="105" mass="12771">MDYEITLDKNTFMAFREDVLDCFHSIIKSIEDDKIQTNVKYNNIMNSLINDFKLYKIMIFINELTNDKEFKKHYNSYKVALDFCDEIMEKNIIKNKLNYYKKKND</sequence>
<evidence type="ECO:0000313" key="1">
    <source>
        <dbReference type="EMBL" id="QHT84598.1"/>
    </source>
</evidence>
<dbReference type="EMBL" id="MN740020">
    <property type="protein sequence ID" value="QHT84598.1"/>
    <property type="molecule type" value="Genomic_DNA"/>
</dbReference>
<name>A0A6C0HV34_9ZZZZ</name>